<evidence type="ECO:0000256" key="4">
    <source>
        <dbReference type="PROSITE-ProRule" id="PRU00325"/>
    </source>
</evidence>
<evidence type="ECO:0000313" key="8">
    <source>
        <dbReference type="Proteomes" id="UP001415857"/>
    </source>
</evidence>
<evidence type="ECO:0000313" key="7">
    <source>
        <dbReference type="EMBL" id="KAK9285521.1"/>
    </source>
</evidence>
<dbReference type="Pfam" id="PF03108">
    <property type="entry name" value="DBD_Tnp_Mut"/>
    <property type="match status" value="1"/>
</dbReference>
<evidence type="ECO:0000259" key="6">
    <source>
        <dbReference type="PROSITE" id="PS50966"/>
    </source>
</evidence>
<evidence type="ECO:0000256" key="2">
    <source>
        <dbReference type="ARBA" id="ARBA00022771"/>
    </source>
</evidence>
<dbReference type="SMART" id="SM00575">
    <property type="entry name" value="ZnF_PMZ"/>
    <property type="match status" value="1"/>
</dbReference>
<keyword evidence="2 4" id="KW-0863">Zinc-finger</keyword>
<feature type="compositionally biased region" description="Gly residues" evidence="5">
    <location>
        <begin position="159"/>
        <end position="168"/>
    </location>
</feature>
<comment type="caution">
    <text evidence="7">The sequence shown here is derived from an EMBL/GenBank/DDBJ whole genome shotgun (WGS) entry which is preliminary data.</text>
</comment>
<feature type="region of interest" description="Disordered" evidence="5">
    <location>
        <begin position="207"/>
        <end position="272"/>
    </location>
</feature>
<dbReference type="InterPro" id="IPR018289">
    <property type="entry name" value="MULE_transposase_dom"/>
</dbReference>
<feature type="compositionally biased region" description="Basic and acidic residues" evidence="5">
    <location>
        <begin position="235"/>
        <end position="245"/>
    </location>
</feature>
<keyword evidence="1" id="KW-0479">Metal-binding</keyword>
<protein>
    <recommendedName>
        <fullName evidence="6">SWIM-type domain-containing protein</fullName>
    </recommendedName>
</protein>
<feature type="compositionally biased region" description="Basic residues" evidence="5">
    <location>
        <begin position="875"/>
        <end position="884"/>
    </location>
</feature>
<dbReference type="AlphaFoldDB" id="A0AAP0X1H0"/>
<feature type="compositionally biased region" description="Acidic residues" evidence="5">
    <location>
        <begin position="207"/>
        <end position="234"/>
    </location>
</feature>
<dbReference type="PANTHER" id="PTHR31973:SF187">
    <property type="entry name" value="MUTATOR TRANSPOSASE MUDRA PROTEIN"/>
    <property type="match status" value="1"/>
</dbReference>
<dbReference type="EMBL" id="JBBPBK010000005">
    <property type="protein sequence ID" value="KAK9285521.1"/>
    <property type="molecule type" value="Genomic_DNA"/>
</dbReference>
<feature type="domain" description="SWIM-type" evidence="6">
    <location>
        <begin position="729"/>
        <end position="761"/>
    </location>
</feature>
<keyword evidence="8" id="KW-1185">Reference proteome</keyword>
<sequence length="986" mass="109869">MRLLDSSVSYSALNSDGYPEQKQLSHTVQIQASMVRFNVRVHYMSDVYTIWAVDPQRYNHYPLIQDVCASALARLDSRMNMVIDLATTVKGGMEILQICNDEDVDKMFRLNEGESDIHVYVRATGIDEAGQSSQRPENGDHCEGEASLGGNGNVKAGLGDQGNGGIGLGEHDDGMGQVGLDDGLGEASLGEARLGDDLGFDDEVFAFSDEDEEWRPNADETDSTSDQGDVDSDVDSNHSNDDLSDYHSNSNDSGGALDSDNDGVVYPDRNLRGTIPEVSDGGKITLKPGNIFGNAIEFREKLRDFVIQEGFNIRRVKNESKRVRCVCAADGCEWFIHASRTASGQSFMIKTMNPDHSCMRSIKNPNANSAWIAKIFVDRLRANPEMTLNGMGTELLEKHGVEVSKMQLYRARKRAREDIEGNYGESYSKLAMYAEEVRRTNPGSLIKIQCDRLSPERSPTFKRFFLCLEAMKTGFFNGCRPFLGLDGCHLKGLFGGVLLAAVGLDANNGLYPLAIAIVETENKDSWAFFFRYLHTILDTNTQPWTFMSDGQKGIRDAIAEIFPESSHRRCCRHLYNNFRAKYPGIILRGHFWAAASAYSQVGFKKAMEDMKKVNSDAHDWLVKIPLSQWSRFAFDERVKNDNLTNNMAESFNGWLGDLRGRPVLTMLESIRSKLMGRICRRYEKGCSWNTLITPNICKKLNALVHEAGRMALTYAGQDEYEVAEQTTRYFVNLQLRTCNCGAWEISGLPCKHAIKCISHKRGKFEEYCHEYFSKAAYLRAHDVIIHPITDESTWHDTSTHDTLLPPPLCRLPGRPRKNRRRDPQEDAPSNFRRKSSTGRCTNCKEFGHNKTTCQRAPVRARGKGSSQTPLEGRGHGRGTSRARGRGSSQPLPQGRRLTRGSGSSSQPQPQGLVMHSLGRSQRATVINGIPHGSGIGFGTVQWMPQGPGLGSGTTRWAVEYHTTVGEDSVQFDGCHRVLAQEVEIQG</sequence>
<feature type="compositionally biased region" description="Low complexity" evidence="5">
    <location>
        <begin position="899"/>
        <end position="911"/>
    </location>
</feature>
<dbReference type="InterPro" id="IPR004332">
    <property type="entry name" value="Transposase_MuDR"/>
</dbReference>
<name>A0AAP0X1H0_LIQFO</name>
<dbReference type="InterPro" id="IPR007527">
    <property type="entry name" value="Znf_SWIM"/>
</dbReference>
<organism evidence="7 8">
    <name type="scientific">Liquidambar formosana</name>
    <name type="common">Formosan gum</name>
    <dbReference type="NCBI Taxonomy" id="63359"/>
    <lineage>
        <taxon>Eukaryota</taxon>
        <taxon>Viridiplantae</taxon>
        <taxon>Streptophyta</taxon>
        <taxon>Embryophyta</taxon>
        <taxon>Tracheophyta</taxon>
        <taxon>Spermatophyta</taxon>
        <taxon>Magnoliopsida</taxon>
        <taxon>eudicotyledons</taxon>
        <taxon>Gunneridae</taxon>
        <taxon>Pentapetalae</taxon>
        <taxon>Saxifragales</taxon>
        <taxon>Altingiaceae</taxon>
        <taxon>Liquidambar</taxon>
    </lineage>
</organism>
<proteinExistence type="predicted"/>
<dbReference type="Pfam" id="PF04434">
    <property type="entry name" value="SWIM"/>
    <property type="match status" value="1"/>
</dbReference>
<dbReference type="Proteomes" id="UP001415857">
    <property type="component" value="Unassembled WGS sequence"/>
</dbReference>
<evidence type="ECO:0000256" key="3">
    <source>
        <dbReference type="ARBA" id="ARBA00022833"/>
    </source>
</evidence>
<evidence type="ECO:0000256" key="5">
    <source>
        <dbReference type="SAM" id="MobiDB-lite"/>
    </source>
</evidence>
<dbReference type="GO" id="GO:0008270">
    <property type="term" value="F:zinc ion binding"/>
    <property type="evidence" value="ECO:0007669"/>
    <property type="project" value="UniProtKB-KW"/>
</dbReference>
<dbReference type="InterPro" id="IPR006564">
    <property type="entry name" value="Znf_PMZ"/>
</dbReference>
<feature type="region of interest" description="Disordered" evidence="5">
    <location>
        <begin position="794"/>
        <end position="912"/>
    </location>
</feature>
<reference evidence="7 8" key="1">
    <citation type="journal article" date="2024" name="Plant J.">
        <title>Genome sequences and population genomics reveal climatic adaptation and genomic divergence between two closely related sweetgum species.</title>
        <authorList>
            <person name="Xu W.Q."/>
            <person name="Ren C.Q."/>
            <person name="Zhang X.Y."/>
            <person name="Comes H.P."/>
            <person name="Liu X.H."/>
            <person name="Li Y.G."/>
            <person name="Kettle C.J."/>
            <person name="Jalonen R."/>
            <person name="Gaisberger H."/>
            <person name="Ma Y.Z."/>
            <person name="Qiu Y.X."/>
        </authorList>
    </citation>
    <scope>NUCLEOTIDE SEQUENCE [LARGE SCALE GENOMIC DNA]</scope>
    <source>
        <strain evidence="7">Hangzhou</strain>
    </source>
</reference>
<feature type="region of interest" description="Disordered" evidence="5">
    <location>
        <begin position="128"/>
        <end position="183"/>
    </location>
</feature>
<dbReference type="PROSITE" id="PS50966">
    <property type="entry name" value="ZF_SWIM"/>
    <property type="match status" value="1"/>
</dbReference>
<keyword evidence="3" id="KW-0862">Zinc</keyword>
<gene>
    <name evidence="7" type="ORF">L1049_024715</name>
</gene>
<accession>A0AAP0X1H0</accession>
<dbReference type="Pfam" id="PF10551">
    <property type="entry name" value="MULE"/>
    <property type="match status" value="1"/>
</dbReference>
<dbReference type="PANTHER" id="PTHR31973">
    <property type="entry name" value="POLYPROTEIN, PUTATIVE-RELATED"/>
    <property type="match status" value="1"/>
</dbReference>
<evidence type="ECO:0000256" key="1">
    <source>
        <dbReference type="ARBA" id="ARBA00022723"/>
    </source>
</evidence>